<dbReference type="Pfam" id="PF00069">
    <property type="entry name" value="Pkinase"/>
    <property type="match status" value="1"/>
</dbReference>
<evidence type="ECO:0000313" key="11">
    <source>
        <dbReference type="EMBL" id="TVY18006.1"/>
    </source>
</evidence>
<organism evidence="11 12">
    <name type="scientific">Lachnellula arida</name>
    <dbReference type="NCBI Taxonomy" id="1316785"/>
    <lineage>
        <taxon>Eukaryota</taxon>
        <taxon>Fungi</taxon>
        <taxon>Dikarya</taxon>
        <taxon>Ascomycota</taxon>
        <taxon>Pezizomycotina</taxon>
        <taxon>Leotiomycetes</taxon>
        <taxon>Helotiales</taxon>
        <taxon>Lachnaceae</taxon>
        <taxon>Lachnellula</taxon>
    </lineage>
</organism>
<proteinExistence type="predicted"/>
<evidence type="ECO:0000256" key="5">
    <source>
        <dbReference type="ARBA" id="ARBA00022840"/>
    </source>
</evidence>
<evidence type="ECO:0000256" key="3">
    <source>
        <dbReference type="ARBA" id="ARBA00022741"/>
    </source>
</evidence>
<evidence type="ECO:0000256" key="7">
    <source>
        <dbReference type="PIRSR" id="PIRSR630616-2"/>
    </source>
</evidence>
<dbReference type="GO" id="GO:0005524">
    <property type="term" value="F:ATP binding"/>
    <property type="evidence" value="ECO:0007669"/>
    <property type="project" value="UniProtKB-KW"/>
</dbReference>
<evidence type="ECO:0000259" key="10">
    <source>
        <dbReference type="PROSITE" id="PS50011"/>
    </source>
</evidence>
<evidence type="ECO:0000256" key="1">
    <source>
        <dbReference type="ARBA" id="ARBA00022527"/>
    </source>
</evidence>
<comment type="caution">
    <text evidence="11">The sequence shown here is derived from an EMBL/GenBank/DDBJ whole genome shotgun (WGS) entry which is preliminary data.</text>
</comment>
<dbReference type="InterPro" id="IPR030616">
    <property type="entry name" value="Aur-like"/>
</dbReference>
<feature type="binding site" evidence="7">
    <location>
        <position position="114"/>
    </location>
    <ligand>
        <name>ATP</name>
        <dbReference type="ChEBI" id="CHEBI:30616"/>
    </ligand>
</feature>
<dbReference type="AlphaFoldDB" id="A0A8T9BF25"/>
<name>A0A8T9BF25_9HELO</name>
<dbReference type="InterPro" id="IPR000719">
    <property type="entry name" value="Prot_kinase_dom"/>
</dbReference>
<gene>
    <name evidence="11" type="primary">ark1_1</name>
    <name evidence="11" type="ORF">LARI1_G007447</name>
</gene>
<protein>
    <submittedName>
        <fullName evidence="11">Serine/threonine-protein kinase ark1</fullName>
    </submittedName>
</protein>
<feature type="compositionally biased region" description="Low complexity" evidence="9">
    <location>
        <begin position="60"/>
        <end position="71"/>
    </location>
</feature>
<keyword evidence="4 11" id="KW-0418">Kinase</keyword>
<dbReference type="Proteomes" id="UP000469559">
    <property type="component" value="Unassembled WGS sequence"/>
</dbReference>
<dbReference type="GO" id="GO:0004674">
    <property type="term" value="F:protein serine/threonine kinase activity"/>
    <property type="evidence" value="ECO:0007669"/>
    <property type="project" value="UniProtKB-KW"/>
</dbReference>
<keyword evidence="12" id="KW-1185">Reference proteome</keyword>
<dbReference type="OrthoDB" id="377346at2759"/>
<dbReference type="PROSITE" id="PS50011">
    <property type="entry name" value="PROTEIN_KINASE_DOM"/>
    <property type="match status" value="1"/>
</dbReference>
<keyword evidence="5 7" id="KW-0067">ATP-binding</keyword>
<dbReference type="InterPro" id="IPR011009">
    <property type="entry name" value="Kinase-like_dom_sf"/>
</dbReference>
<feature type="domain" description="Protein kinase" evidence="10">
    <location>
        <begin position="83"/>
        <end position="364"/>
    </location>
</feature>
<dbReference type="Gene3D" id="1.10.510.10">
    <property type="entry name" value="Transferase(Phosphotransferase) domain 1"/>
    <property type="match status" value="1"/>
</dbReference>
<evidence type="ECO:0000256" key="4">
    <source>
        <dbReference type="ARBA" id="ARBA00022777"/>
    </source>
</evidence>
<keyword evidence="3 7" id="KW-0547">Nucleotide-binding</keyword>
<dbReference type="SUPFAM" id="SSF56112">
    <property type="entry name" value="Protein kinase-like (PK-like)"/>
    <property type="match status" value="1"/>
</dbReference>
<reference evidence="11 12" key="1">
    <citation type="submission" date="2018-05" db="EMBL/GenBank/DDBJ databases">
        <title>Whole genome sequencing for identification of molecular markers to develop diagnostic detection tools for the regulated plant pathogen Lachnellula willkommii.</title>
        <authorList>
            <person name="Giroux E."/>
            <person name="Bilodeau G."/>
        </authorList>
    </citation>
    <scope>NUCLEOTIDE SEQUENCE [LARGE SCALE GENOMIC DNA]</scope>
    <source>
        <strain evidence="11 12">CBS 203.66</strain>
    </source>
</reference>
<accession>A0A8T9BF25</accession>
<evidence type="ECO:0000256" key="8">
    <source>
        <dbReference type="PIRSR" id="PIRSR630616-3"/>
    </source>
</evidence>
<feature type="region of interest" description="Disordered" evidence="9">
    <location>
        <begin position="1"/>
        <end position="74"/>
    </location>
</feature>
<keyword evidence="1" id="KW-0723">Serine/threonine-protein kinase</keyword>
<evidence type="ECO:0000256" key="9">
    <source>
        <dbReference type="SAM" id="MobiDB-lite"/>
    </source>
</evidence>
<feature type="active site" description="Proton acceptor" evidence="6">
    <location>
        <position position="230"/>
    </location>
</feature>
<evidence type="ECO:0000313" key="12">
    <source>
        <dbReference type="Proteomes" id="UP000469559"/>
    </source>
</evidence>
<feature type="cross-link" description="Glycyl lysine isopeptide (Lys-Gly) (interchain with G-Cter in SUMO2)" evidence="8">
    <location>
        <position position="232"/>
    </location>
</feature>
<evidence type="ECO:0000256" key="6">
    <source>
        <dbReference type="PIRSR" id="PIRSR630616-1"/>
    </source>
</evidence>
<sequence length="394" mass="43899">MESTRDVEAVLANKTYDPNDEHKLQNPADIPSATTTDPSNPVDIPLNLPNTSTTSDKPDPTNAPNQARNQAPPQPKQFTLSMFETHSLLGTSAHSTVHAALDLTTTPPHPYALKTLPKAHLTRLQTENPTEYQQVQRQLDMPSTFSHRNILRSYGRFEDATNIYVVLELTQKGDLYKRLQLQRQDEKNGGGGGEGMGPGFPEKEAARYIAGVAAALRYLHDDARHVMLRDLKPEHVRLGLDGEVKISGFRWAVRAPPQRRRTVCGTLDYVAPEMLKSTDAGGDGDGEYGDAVDLWALGVLVYEFLVGEPPFRDWPEVTHRRIEGLDMRVPGFVGGEAGDLIRKLLVLDPEKRLSIDEVLKHPWITKYTGSEGNRSTLQDWELVEVEDRALEGKD</sequence>
<dbReference type="PANTHER" id="PTHR24350">
    <property type="entry name" value="SERINE/THREONINE-PROTEIN KINASE IAL-RELATED"/>
    <property type="match status" value="1"/>
</dbReference>
<evidence type="ECO:0000256" key="2">
    <source>
        <dbReference type="ARBA" id="ARBA00022679"/>
    </source>
</evidence>
<keyword evidence="2" id="KW-0808">Transferase</keyword>
<dbReference type="EMBL" id="QGMF01000203">
    <property type="protein sequence ID" value="TVY18006.1"/>
    <property type="molecule type" value="Genomic_DNA"/>
</dbReference>